<feature type="compositionally biased region" description="Low complexity" evidence="1">
    <location>
        <begin position="68"/>
        <end position="78"/>
    </location>
</feature>
<dbReference type="SMART" id="SM00220">
    <property type="entry name" value="S_TKc"/>
    <property type="match status" value="1"/>
</dbReference>
<dbReference type="EMBL" id="BSXT01000607">
    <property type="protein sequence ID" value="GMF30939.1"/>
    <property type="molecule type" value="Genomic_DNA"/>
</dbReference>
<dbReference type="OrthoDB" id="10261027at2759"/>
<sequence>MAQAAPSAWVDRWLVEDYGDAAALAADGVDLLLLVPVVVGAIVGVALLLLRKRRRRRARDDELREPPATAAVAAMSATTATDSTAQSVHYEDAAPNATLKTLLSSEFLVGKRIPYDQVRLDRVISKGAYGEVWLGDVLGQRVAVKRLLQNKQQLADDVHEFAQEIELSASLGHPNVAGVVGVAWNSLKNLAMVMEFFPVGDLQTYLRKNIDLLSWKNDKIHVAVGLARALEYLHSRTPPLIHRDVKSKNVLLTKSLEAKLIDFGVSRRRQENAMTAGVGTPFWTAPEILEGKRYTEQADIYSFGVVLSELDTGMVPYHDMLNSEGKKKKPLQILAEVVAGTLRPALSEGCPEHIRRIYEACCQQGPDHRPTAAQVADILEKSSINVGTHSREVVL</sequence>
<dbReference type="PROSITE" id="PS50011">
    <property type="entry name" value="PROTEIN_KINASE_DOM"/>
    <property type="match status" value="1"/>
</dbReference>
<dbReference type="AlphaFoldDB" id="A0A9W6UCC8"/>
<dbReference type="InterPro" id="IPR008271">
    <property type="entry name" value="Ser/Thr_kinase_AS"/>
</dbReference>
<dbReference type="SUPFAM" id="SSF56112">
    <property type="entry name" value="Protein kinase-like (PK-like)"/>
    <property type="match status" value="1"/>
</dbReference>
<dbReference type="InterPro" id="IPR001245">
    <property type="entry name" value="Ser-Thr/Tyr_kinase_cat_dom"/>
</dbReference>
<evidence type="ECO:0000256" key="2">
    <source>
        <dbReference type="SAM" id="Phobius"/>
    </source>
</evidence>
<dbReference type="InterPro" id="IPR051681">
    <property type="entry name" value="Ser/Thr_Kinases-Pseudokinases"/>
</dbReference>
<dbReference type="GO" id="GO:0004674">
    <property type="term" value="F:protein serine/threonine kinase activity"/>
    <property type="evidence" value="ECO:0007669"/>
    <property type="project" value="TreeGrafter"/>
</dbReference>
<dbReference type="InterPro" id="IPR000719">
    <property type="entry name" value="Prot_kinase_dom"/>
</dbReference>
<organism evidence="4 5">
    <name type="scientific">Phytophthora fragariaefolia</name>
    <dbReference type="NCBI Taxonomy" id="1490495"/>
    <lineage>
        <taxon>Eukaryota</taxon>
        <taxon>Sar</taxon>
        <taxon>Stramenopiles</taxon>
        <taxon>Oomycota</taxon>
        <taxon>Peronosporomycetes</taxon>
        <taxon>Peronosporales</taxon>
        <taxon>Peronosporaceae</taxon>
        <taxon>Phytophthora</taxon>
    </lineage>
</organism>
<dbReference type="CDD" id="cd13999">
    <property type="entry name" value="STKc_MAP3K-like"/>
    <property type="match status" value="1"/>
</dbReference>
<keyword evidence="5" id="KW-1185">Reference proteome</keyword>
<dbReference type="Pfam" id="PF07714">
    <property type="entry name" value="PK_Tyr_Ser-Thr"/>
    <property type="match status" value="1"/>
</dbReference>
<dbReference type="Gene3D" id="3.30.200.20">
    <property type="entry name" value="Phosphorylase Kinase, domain 1"/>
    <property type="match status" value="1"/>
</dbReference>
<keyword evidence="2" id="KW-0812">Transmembrane</keyword>
<dbReference type="InterPro" id="IPR011009">
    <property type="entry name" value="Kinase-like_dom_sf"/>
</dbReference>
<keyword evidence="2" id="KW-1133">Transmembrane helix</keyword>
<accession>A0A9W6UCC8</accession>
<evidence type="ECO:0000259" key="3">
    <source>
        <dbReference type="PROSITE" id="PS50011"/>
    </source>
</evidence>
<evidence type="ECO:0000256" key="1">
    <source>
        <dbReference type="SAM" id="MobiDB-lite"/>
    </source>
</evidence>
<dbReference type="PANTHER" id="PTHR44329">
    <property type="entry name" value="SERINE/THREONINE-PROTEIN KINASE TNNI3K-RELATED"/>
    <property type="match status" value="1"/>
</dbReference>
<dbReference type="PROSITE" id="PS00108">
    <property type="entry name" value="PROTEIN_KINASE_ST"/>
    <property type="match status" value="1"/>
</dbReference>
<name>A0A9W6UCC8_9STRA</name>
<keyword evidence="2" id="KW-0472">Membrane</keyword>
<feature type="transmembrane region" description="Helical" evidence="2">
    <location>
        <begin position="31"/>
        <end position="50"/>
    </location>
</feature>
<evidence type="ECO:0000313" key="5">
    <source>
        <dbReference type="Proteomes" id="UP001165121"/>
    </source>
</evidence>
<comment type="caution">
    <text evidence="4">The sequence shown here is derived from an EMBL/GenBank/DDBJ whole genome shotgun (WGS) entry which is preliminary data.</text>
</comment>
<dbReference type="GO" id="GO:0005524">
    <property type="term" value="F:ATP binding"/>
    <property type="evidence" value="ECO:0007669"/>
    <property type="project" value="InterPro"/>
</dbReference>
<protein>
    <submittedName>
        <fullName evidence="4">Unnamed protein product</fullName>
    </submittedName>
</protein>
<reference evidence="4" key="1">
    <citation type="submission" date="2023-04" db="EMBL/GenBank/DDBJ databases">
        <title>Phytophthora fragariaefolia NBRC 109709.</title>
        <authorList>
            <person name="Ichikawa N."/>
            <person name="Sato H."/>
            <person name="Tonouchi N."/>
        </authorList>
    </citation>
    <scope>NUCLEOTIDE SEQUENCE</scope>
    <source>
        <strain evidence="4">NBRC 109709</strain>
    </source>
</reference>
<dbReference type="Gene3D" id="1.10.510.10">
    <property type="entry name" value="Transferase(Phosphotransferase) domain 1"/>
    <property type="match status" value="1"/>
</dbReference>
<feature type="region of interest" description="Disordered" evidence="1">
    <location>
        <begin position="59"/>
        <end position="78"/>
    </location>
</feature>
<proteinExistence type="predicted"/>
<gene>
    <name evidence="4" type="ORF">Pfra01_000696500</name>
</gene>
<evidence type="ECO:0000313" key="4">
    <source>
        <dbReference type="EMBL" id="GMF30939.1"/>
    </source>
</evidence>
<feature type="domain" description="Protein kinase" evidence="3">
    <location>
        <begin position="118"/>
        <end position="384"/>
    </location>
</feature>
<dbReference type="Proteomes" id="UP001165121">
    <property type="component" value="Unassembled WGS sequence"/>
</dbReference>
<dbReference type="PANTHER" id="PTHR44329:SF214">
    <property type="entry name" value="PROTEIN KINASE DOMAIN-CONTAINING PROTEIN"/>
    <property type="match status" value="1"/>
</dbReference>